<proteinExistence type="predicted"/>
<protein>
    <submittedName>
        <fullName evidence="2">YqaJ domain-containing protein</fullName>
    </submittedName>
</protein>
<evidence type="ECO:0000313" key="3">
    <source>
        <dbReference type="Proteomes" id="UP001642464"/>
    </source>
</evidence>
<gene>
    <name evidence="2" type="ORF">SCF082_LOCUS42749</name>
</gene>
<evidence type="ECO:0000256" key="1">
    <source>
        <dbReference type="SAM" id="MobiDB-lite"/>
    </source>
</evidence>
<keyword evidence="3" id="KW-1185">Reference proteome</keyword>
<dbReference type="Proteomes" id="UP001642464">
    <property type="component" value="Unassembled WGS sequence"/>
</dbReference>
<sequence>MSASHHDGNGSAPSVAPVVATSLPPGACGLGKYCIMVREPDMGITDMSRKCRHGKGVHHLCTIQASSEFHAEREAQGDHQEEIWCIKELEEYMRSKNVEFDGVENETKYDWKVTRSAQKFALFTVEDARSLTHDDRARSNVQSLKEKIGQMWPDTVPSPVGIFERLSSMALSQVRESTGAVLMRDIGFELSPERFSTFIGMLLWCSMYSLPVGKAIADFEKIAQDASCGRLLLSEFDFNAIRQRLHAQDPATLSAPSSGEMPTHGTNKMQRVRELEHAFFRPTCRIAMSSYSTITIDDELVGSRSKDLDANNVSFRKAHKEGAKNDVAADAFFRTVFTVLHKERSRYSHDTHVNAVLDEIKAQISETSNVLLSVDRGYSKMTFWKEAAKRDFRFVTVCSPTSQGDQPFSPKSRREELEQKHEAKKAEAERAGMSCGGPSFAADEFVINDDPGMGPAIFSAETKVESSRTGAANKATLHAIAVRERGKGGGTQVVPFVIRTNDALSKLARFAFVMDRHTRNSRGASKRVLFYPRQAGLDLPEHLLEIEQELKEHCVPLTAAQRTADWFVLRQFMITGTTGQQIALWDDDARTVLLRNPRLGANRQGEQKDEFLVDLDVPLRTDKEVFNKLRKTWHYAGKRSGTSDTSTGTINEDAIFDAVKAQAFVTAIFEIGLVQSRTNKFMGVSSDAVALVRKPGADADDRPHIASVEFKTRIAPATLTEFINTAQVFGTYFECRVGDPTWFQAIPRVHRGQIIHQACVLGTQFVLYVAASVGAIQFCCLVLVTDDVKDMYESALGKWKHLMSFAHGLLDSDDPNFHPSLPEECDDDDAAVVLSHLPMWYAVRRKVKDEGPLHPVRQFRSFIQWWYSTLKCGVDGMSENLELLETKSMRFNWDKLFIVRSLKMVVYNTFILWRLSSATTSRSTRFGANATAPSPSSNSSGIFPSISSEPRHCGANSLHLQAPLRRCSPTHLEAF</sequence>
<dbReference type="Gene3D" id="3.90.320.10">
    <property type="match status" value="1"/>
</dbReference>
<dbReference type="EMBL" id="CAXAMM010040021">
    <property type="protein sequence ID" value="CAK9090653.1"/>
    <property type="molecule type" value="Genomic_DNA"/>
</dbReference>
<feature type="region of interest" description="Disordered" evidence="1">
    <location>
        <begin position="400"/>
        <end position="433"/>
    </location>
</feature>
<feature type="compositionally biased region" description="Basic and acidic residues" evidence="1">
    <location>
        <begin position="412"/>
        <end position="430"/>
    </location>
</feature>
<organism evidence="2 3">
    <name type="scientific">Durusdinium trenchii</name>
    <dbReference type="NCBI Taxonomy" id="1381693"/>
    <lineage>
        <taxon>Eukaryota</taxon>
        <taxon>Sar</taxon>
        <taxon>Alveolata</taxon>
        <taxon>Dinophyceae</taxon>
        <taxon>Suessiales</taxon>
        <taxon>Symbiodiniaceae</taxon>
        <taxon>Durusdinium</taxon>
    </lineage>
</organism>
<accession>A0ABP0QSV4</accession>
<dbReference type="InterPro" id="IPR011604">
    <property type="entry name" value="PDDEXK-like_dom_sf"/>
</dbReference>
<name>A0ABP0QSV4_9DINO</name>
<comment type="caution">
    <text evidence="2">The sequence shown here is derived from an EMBL/GenBank/DDBJ whole genome shotgun (WGS) entry which is preliminary data.</text>
</comment>
<evidence type="ECO:0000313" key="2">
    <source>
        <dbReference type="EMBL" id="CAK9090653.1"/>
    </source>
</evidence>
<reference evidence="2 3" key="1">
    <citation type="submission" date="2024-02" db="EMBL/GenBank/DDBJ databases">
        <authorList>
            <person name="Chen Y."/>
            <person name="Shah S."/>
            <person name="Dougan E. K."/>
            <person name="Thang M."/>
            <person name="Chan C."/>
        </authorList>
    </citation>
    <scope>NUCLEOTIDE SEQUENCE [LARGE SCALE GENOMIC DNA]</scope>
</reference>